<dbReference type="AlphaFoldDB" id="A0A0D2NY02"/>
<dbReference type="EMBL" id="KN817750">
    <property type="protein sequence ID" value="KJA13360.1"/>
    <property type="molecule type" value="Genomic_DNA"/>
</dbReference>
<name>A0A0D2NY02_HYPSF</name>
<feature type="compositionally biased region" description="Basic and acidic residues" evidence="1">
    <location>
        <begin position="173"/>
        <end position="199"/>
    </location>
</feature>
<proteinExistence type="predicted"/>
<keyword evidence="3" id="KW-1185">Reference proteome</keyword>
<feature type="compositionally biased region" description="Basic residues" evidence="1">
    <location>
        <begin position="21"/>
        <end position="30"/>
    </location>
</feature>
<evidence type="ECO:0000256" key="1">
    <source>
        <dbReference type="SAM" id="MobiDB-lite"/>
    </source>
</evidence>
<organism evidence="2 3">
    <name type="scientific">Hypholoma sublateritium (strain FD-334 SS-4)</name>
    <dbReference type="NCBI Taxonomy" id="945553"/>
    <lineage>
        <taxon>Eukaryota</taxon>
        <taxon>Fungi</taxon>
        <taxon>Dikarya</taxon>
        <taxon>Basidiomycota</taxon>
        <taxon>Agaricomycotina</taxon>
        <taxon>Agaricomycetes</taxon>
        <taxon>Agaricomycetidae</taxon>
        <taxon>Agaricales</taxon>
        <taxon>Agaricineae</taxon>
        <taxon>Strophariaceae</taxon>
        <taxon>Hypholoma</taxon>
    </lineage>
</organism>
<feature type="compositionally biased region" description="Basic and acidic residues" evidence="1">
    <location>
        <begin position="40"/>
        <end position="51"/>
    </location>
</feature>
<gene>
    <name evidence="2" type="ORF">HYPSUDRAFT_209612</name>
</gene>
<reference evidence="3" key="1">
    <citation type="submission" date="2014-04" db="EMBL/GenBank/DDBJ databases">
        <title>Evolutionary Origins and Diversification of the Mycorrhizal Mutualists.</title>
        <authorList>
            <consortium name="DOE Joint Genome Institute"/>
            <consortium name="Mycorrhizal Genomics Consortium"/>
            <person name="Kohler A."/>
            <person name="Kuo A."/>
            <person name="Nagy L.G."/>
            <person name="Floudas D."/>
            <person name="Copeland A."/>
            <person name="Barry K.W."/>
            <person name="Cichocki N."/>
            <person name="Veneault-Fourrey C."/>
            <person name="LaButti K."/>
            <person name="Lindquist E.A."/>
            <person name="Lipzen A."/>
            <person name="Lundell T."/>
            <person name="Morin E."/>
            <person name="Murat C."/>
            <person name="Riley R."/>
            <person name="Ohm R."/>
            <person name="Sun H."/>
            <person name="Tunlid A."/>
            <person name="Henrissat B."/>
            <person name="Grigoriev I.V."/>
            <person name="Hibbett D.S."/>
            <person name="Martin F."/>
        </authorList>
    </citation>
    <scope>NUCLEOTIDE SEQUENCE [LARGE SCALE GENOMIC DNA]</scope>
    <source>
        <strain evidence="3">FD-334 SS-4</strain>
    </source>
</reference>
<protein>
    <submittedName>
        <fullName evidence="2">Uncharacterized protein</fullName>
    </submittedName>
</protein>
<evidence type="ECO:0000313" key="3">
    <source>
        <dbReference type="Proteomes" id="UP000054270"/>
    </source>
</evidence>
<accession>A0A0D2NY02</accession>
<feature type="region of interest" description="Disordered" evidence="1">
    <location>
        <begin position="21"/>
        <end position="55"/>
    </location>
</feature>
<sequence>MGPCPREHAPTIKRKMLAQHLRRPLGRQRRTASTAKLSRKSKEATQHDTAWHKPKHTHRLNHFSLPPYLTPCPTLAMSYPLTPTDGMLDVRNAANIDPAEVFARLATLVMSRAAERYGRGQRERGAATLRYYLLLFRFSLTPPPTDPTRSRCSHRSSAWTSPLQPPPIAGSRRFLDRTSHRSRRDKLELAERRTRPARERSHRRAALRRSLRDPVYSWMDNNVMDKVCLTTACRFTTYSVAASWRKVSYYGSY</sequence>
<feature type="region of interest" description="Disordered" evidence="1">
    <location>
        <begin position="144"/>
        <end position="206"/>
    </location>
</feature>
<evidence type="ECO:0000313" key="2">
    <source>
        <dbReference type="EMBL" id="KJA13360.1"/>
    </source>
</evidence>
<dbReference type="Proteomes" id="UP000054270">
    <property type="component" value="Unassembled WGS sequence"/>
</dbReference>